<name>A0ABM4TP24_DROSZ</name>
<dbReference type="InterPro" id="IPR002213">
    <property type="entry name" value="UDP_glucos_trans"/>
</dbReference>
<evidence type="ECO:0000256" key="4">
    <source>
        <dbReference type="SAM" id="Phobius"/>
    </source>
</evidence>
<organism evidence="5 6">
    <name type="scientific">Drosophila suzukii</name>
    <name type="common">Spotted-wing drosophila fruit fly</name>
    <dbReference type="NCBI Taxonomy" id="28584"/>
    <lineage>
        <taxon>Eukaryota</taxon>
        <taxon>Metazoa</taxon>
        <taxon>Ecdysozoa</taxon>
        <taxon>Arthropoda</taxon>
        <taxon>Hexapoda</taxon>
        <taxon>Insecta</taxon>
        <taxon>Pterygota</taxon>
        <taxon>Neoptera</taxon>
        <taxon>Endopterygota</taxon>
        <taxon>Diptera</taxon>
        <taxon>Brachycera</taxon>
        <taxon>Muscomorpha</taxon>
        <taxon>Ephydroidea</taxon>
        <taxon>Drosophilidae</taxon>
        <taxon>Drosophila</taxon>
        <taxon>Sophophora</taxon>
    </lineage>
</organism>
<evidence type="ECO:0000256" key="2">
    <source>
        <dbReference type="ARBA" id="ARBA00022676"/>
    </source>
</evidence>
<protein>
    <submittedName>
        <fullName evidence="6">UDP-glycosyltransferase UGT5-like</fullName>
    </submittedName>
</protein>
<dbReference type="RefSeq" id="XP_070851727.1">
    <property type="nucleotide sequence ID" value="XM_070995626.1"/>
</dbReference>
<dbReference type="SUPFAM" id="SSF53756">
    <property type="entry name" value="UDP-Glycosyltransferase/glycogen phosphorylase"/>
    <property type="match status" value="1"/>
</dbReference>
<accession>A0ABM4TP24</accession>
<dbReference type="Gene3D" id="3.40.50.2000">
    <property type="entry name" value="Glycogen Phosphorylase B"/>
    <property type="match status" value="1"/>
</dbReference>
<dbReference type="PANTHER" id="PTHR48043">
    <property type="entry name" value="EG:EG0003.4 PROTEIN-RELATED"/>
    <property type="match status" value="1"/>
</dbReference>
<keyword evidence="2" id="KW-0328">Glycosyltransferase</keyword>
<reference evidence="6" key="1">
    <citation type="submission" date="2025-08" db="UniProtKB">
        <authorList>
            <consortium name="RefSeq"/>
        </authorList>
    </citation>
    <scope>IDENTIFICATION</scope>
</reference>
<keyword evidence="5" id="KW-1185">Reference proteome</keyword>
<keyword evidence="4" id="KW-0472">Membrane</keyword>
<keyword evidence="4" id="KW-0812">Transmembrane</keyword>
<evidence type="ECO:0000256" key="3">
    <source>
        <dbReference type="ARBA" id="ARBA00022679"/>
    </source>
</evidence>
<dbReference type="InterPro" id="IPR050271">
    <property type="entry name" value="UDP-glycosyltransferase"/>
</dbReference>
<sequence>MSKIYNWIHITEEKLLEGLIVRPAQLRLFKKIFGYSDLKFNELRRRFSVILINNHFSMGRVRANVPNIIEVGGLHLSEPPEPCDKELQRFLDEAEHGVIYFSMGMDILVQLLPENMQHQLMQSFAQLEQRIVWKNELFNIPNKSENIYLIKKAPQRHLLAHPNVRLFITNGGLLSVMEAVDSGVPILGLPVFFDQFIILQYVKQGGMAEVLDANALNVEILTKNIRELLENPKYTLMAKKMSHSFRDRPMSPLDTAVWWTEYVLRNRDANHMRLNADEVFPLRYYGFDWLLPFGLRFGIVFVSVFYLCFKIFQRNRERQRRQQERESGFLQWLQLRSQ</sequence>
<feature type="transmembrane region" description="Helical" evidence="4">
    <location>
        <begin position="289"/>
        <end position="312"/>
    </location>
</feature>
<evidence type="ECO:0000256" key="1">
    <source>
        <dbReference type="ARBA" id="ARBA00009995"/>
    </source>
</evidence>
<keyword evidence="4" id="KW-1133">Transmembrane helix</keyword>
<evidence type="ECO:0000313" key="5">
    <source>
        <dbReference type="Proteomes" id="UP001652628"/>
    </source>
</evidence>
<dbReference type="Pfam" id="PF00201">
    <property type="entry name" value="UDPGT"/>
    <property type="match status" value="1"/>
</dbReference>
<dbReference type="Proteomes" id="UP001652628">
    <property type="component" value="Chromosome 3"/>
</dbReference>
<gene>
    <name evidence="6" type="primary">LOC139352909</name>
</gene>
<dbReference type="CDD" id="cd03784">
    <property type="entry name" value="GT1_Gtf-like"/>
    <property type="match status" value="1"/>
</dbReference>
<comment type="similarity">
    <text evidence="1">Belongs to the UDP-glycosyltransferase family.</text>
</comment>
<dbReference type="PANTHER" id="PTHR48043:SF145">
    <property type="entry name" value="FI06409P-RELATED"/>
    <property type="match status" value="1"/>
</dbReference>
<dbReference type="GeneID" id="139352909"/>
<evidence type="ECO:0000313" key="6">
    <source>
        <dbReference type="RefSeq" id="XP_070851727.1"/>
    </source>
</evidence>
<keyword evidence="3" id="KW-0808">Transferase</keyword>
<proteinExistence type="inferred from homology"/>